<feature type="region of interest" description="Disordered" evidence="1">
    <location>
        <begin position="221"/>
        <end position="277"/>
    </location>
</feature>
<reference evidence="2 3" key="1">
    <citation type="journal article" date="2010" name="Plant Cell">
        <title>The Chlorella variabilis NC64A genome reveals adaptation to photosymbiosis, coevolution with viruses, and cryptic sex.</title>
        <authorList>
            <person name="Blanc G."/>
            <person name="Duncan G."/>
            <person name="Agarkova I."/>
            <person name="Borodovsky M."/>
            <person name="Gurnon J."/>
            <person name="Kuo A."/>
            <person name="Lindquist E."/>
            <person name="Lucas S."/>
            <person name="Pangilinan J."/>
            <person name="Polle J."/>
            <person name="Salamov A."/>
            <person name="Terry A."/>
            <person name="Yamada T."/>
            <person name="Dunigan D.D."/>
            <person name="Grigoriev I.V."/>
            <person name="Claverie J.M."/>
            <person name="Van Etten J.L."/>
        </authorList>
    </citation>
    <scope>NUCLEOTIDE SEQUENCE [LARGE SCALE GENOMIC DNA]</scope>
    <source>
        <strain evidence="2 3">NC64A</strain>
    </source>
</reference>
<proteinExistence type="predicted"/>
<dbReference type="RefSeq" id="XP_005842803.1">
    <property type="nucleotide sequence ID" value="XM_005842741.1"/>
</dbReference>
<feature type="compositionally biased region" description="Polar residues" evidence="1">
    <location>
        <begin position="254"/>
        <end position="268"/>
    </location>
</feature>
<protein>
    <submittedName>
        <fullName evidence="2">Expressed protein</fullName>
    </submittedName>
</protein>
<dbReference type="AlphaFoldDB" id="E1ZTZ5"/>
<evidence type="ECO:0000313" key="3">
    <source>
        <dbReference type="Proteomes" id="UP000008141"/>
    </source>
</evidence>
<dbReference type="GeneID" id="17350134"/>
<evidence type="ECO:0000256" key="1">
    <source>
        <dbReference type="SAM" id="MobiDB-lite"/>
    </source>
</evidence>
<dbReference type="Proteomes" id="UP000008141">
    <property type="component" value="Unassembled WGS sequence"/>
</dbReference>
<organism evidence="3">
    <name type="scientific">Chlorella variabilis</name>
    <name type="common">Green alga</name>
    <dbReference type="NCBI Taxonomy" id="554065"/>
    <lineage>
        <taxon>Eukaryota</taxon>
        <taxon>Viridiplantae</taxon>
        <taxon>Chlorophyta</taxon>
        <taxon>core chlorophytes</taxon>
        <taxon>Trebouxiophyceae</taxon>
        <taxon>Chlorellales</taxon>
        <taxon>Chlorellaceae</taxon>
        <taxon>Chlorella clade</taxon>
        <taxon>Chlorella</taxon>
    </lineage>
</organism>
<dbReference type="KEGG" id="cvr:CHLNCDRAFT_59456"/>
<name>E1ZTZ5_CHLVA</name>
<dbReference type="InParanoid" id="E1ZTZ5"/>
<dbReference type="EMBL" id="GL433877">
    <property type="protein sequence ID" value="EFN50691.1"/>
    <property type="molecule type" value="Genomic_DNA"/>
</dbReference>
<keyword evidence="3" id="KW-1185">Reference proteome</keyword>
<sequence length="295" mass="32935">MVAGLRSMLALSHRLLESEAGADFRKRLDKVLEMARDADEPKLTAEQYIAQQLEADTWYSPASIQILHIIARELRQRQRRAVEQGQEFAKLEEVCLTALNDTEVVLWSIDQEEKEVKVDKGWREKKKKLWRAYCMTPADPGPSGEWSFQGSPLHVILAYYTPKHPVLVPLHYKNLKAEAEAEAKSKANADAAALDEALAEAEAKSMADADEAALDEVLALAEDEAGPSNRRATRSRKHSSVNDGETAAKRRRTVSVSIGQTSAGQQEQAAAHDETSQMRRQLAELLVDFKNTCRD</sequence>
<accession>E1ZTZ5</accession>
<gene>
    <name evidence="2" type="ORF">CHLNCDRAFT_59456</name>
</gene>
<dbReference type="OrthoDB" id="10677902at2759"/>
<evidence type="ECO:0000313" key="2">
    <source>
        <dbReference type="EMBL" id="EFN50691.1"/>
    </source>
</evidence>